<dbReference type="AlphaFoldDB" id="A0A6H2GX32"/>
<reference evidence="2 3" key="1">
    <citation type="submission" date="2020-04" db="EMBL/GenBank/DDBJ databases">
        <title>Novel Paenibacillus strain UniB2 isolated from commercial digestive syrup.</title>
        <authorList>
            <person name="Thorat V."/>
            <person name="Kirdat K."/>
            <person name="Tiwarekar B."/>
            <person name="Yadav A."/>
        </authorList>
    </citation>
    <scope>NUCLEOTIDE SEQUENCE [LARGE SCALE GENOMIC DNA]</scope>
    <source>
        <strain evidence="2 3">UniB2</strain>
    </source>
</reference>
<dbReference type="EMBL" id="CP051428">
    <property type="protein sequence ID" value="QJC51698.1"/>
    <property type="molecule type" value="Genomic_DNA"/>
</dbReference>
<protein>
    <submittedName>
        <fullName evidence="2">Divergent polysaccharide deacetylase family protein</fullName>
    </submittedName>
</protein>
<dbReference type="GO" id="GO:0005975">
    <property type="term" value="P:carbohydrate metabolic process"/>
    <property type="evidence" value="ECO:0007669"/>
    <property type="project" value="InterPro"/>
</dbReference>
<evidence type="ECO:0000313" key="2">
    <source>
        <dbReference type="EMBL" id="QJC51698.1"/>
    </source>
</evidence>
<name>A0A6H2GX32_9BACL</name>
<dbReference type="CDD" id="cd10936">
    <property type="entry name" value="CE4_DAC2"/>
    <property type="match status" value="1"/>
</dbReference>
<dbReference type="RefSeq" id="WP_168907282.1">
    <property type="nucleotide sequence ID" value="NZ_CP051428.1"/>
</dbReference>
<gene>
    <name evidence="2" type="ORF">HGI30_09175</name>
</gene>
<dbReference type="KEGG" id="palr:HGI30_09175"/>
<dbReference type="InterPro" id="IPR006837">
    <property type="entry name" value="Divergent_DAC"/>
</dbReference>
<dbReference type="Gene3D" id="3.20.20.370">
    <property type="entry name" value="Glycoside hydrolase/deacetylase"/>
    <property type="match status" value="1"/>
</dbReference>
<accession>A0A6H2GX32</accession>
<feature type="signal peptide" evidence="1">
    <location>
        <begin position="1"/>
        <end position="24"/>
    </location>
</feature>
<feature type="chain" id="PRO_5026084926" evidence="1">
    <location>
        <begin position="25"/>
        <end position="272"/>
    </location>
</feature>
<organism evidence="2 3">
    <name type="scientific">Paenibacillus albicereus</name>
    <dbReference type="NCBI Taxonomy" id="2726185"/>
    <lineage>
        <taxon>Bacteria</taxon>
        <taxon>Bacillati</taxon>
        <taxon>Bacillota</taxon>
        <taxon>Bacilli</taxon>
        <taxon>Bacillales</taxon>
        <taxon>Paenibacillaceae</taxon>
        <taxon>Paenibacillus</taxon>
    </lineage>
</organism>
<sequence length="272" mass="28979">MTLFRKSAAAVLAVLLLLPSWVGAAAPQAAGRGESPAPASSRIAVVIDDFGNRMKGTDEMFKLPVPVTAAVMPFMPTSREDAERAHQLGLDVIVHMPMEPKQGNPKWLGPGAIRASMSDAEVRQAVEKAIAEVPHAVGMNNHMGSKITADERIMRVVLAVCKEKGLFFLDSRTAYKTVIPRVGAELGVPVLGNDLFLDDVYTASFVSGQIVKLKKLAREQSDCITIGHVGAPGLITAAAVRSAAASMPQSRFVRLTELLPASAKEKLVLPHA</sequence>
<dbReference type="InterPro" id="IPR011330">
    <property type="entry name" value="Glyco_hydro/deAcase_b/a-brl"/>
</dbReference>
<dbReference type="Proteomes" id="UP000502136">
    <property type="component" value="Chromosome"/>
</dbReference>
<dbReference type="SUPFAM" id="SSF88713">
    <property type="entry name" value="Glycoside hydrolase/deacetylase"/>
    <property type="match status" value="1"/>
</dbReference>
<evidence type="ECO:0000313" key="3">
    <source>
        <dbReference type="Proteomes" id="UP000502136"/>
    </source>
</evidence>
<dbReference type="PANTHER" id="PTHR30105">
    <property type="entry name" value="UNCHARACTERIZED YIBQ-RELATED"/>
    <property type="match status" value="1"/>
</dbReference>
<evidence type="ECO:0000256" key="1">
    <source>
        <dbReference type="SAM" id="SignalP"/>
    </source>
</evidence>
<keyword evidence="3" id="KW-1185">Reference proteome</keyword>
<dbReference type="Pfam" id="PF04748">
    <property type="entry name" value="Polysacc_deac_2"/>
    <property type="match status" value="1"/>
</dbReference>
<proteinExistence type="predicted"/>
<keyword evidence="1" id="KW-0732">Signal</keyword>
<dbReference type="PANTHER" id="PTHR30105:SF2">
    <property type="entry name" value="DIVERGENT POLYSACCHARIDE DEACETYLASE SUPERFAMILY"/>
    <property type="match status" value="1"/>
</dbReference>